<evidence type="ECO:0000313" key="2">
    <source>
        <dbReference type="EMBL" id="MDG9699875.1"/>
    </source>
</evidence>
<dbReference type="PANTHER" id="PTHR34351">
    <property type="entry name" value="SLR1927 PROTEIN-RELATED"/>
    <property type="match status" value="1"/>
</dbReference>
<accession>A0AAW6RK60</accession>
<feature type="transmembrane region" description="Helical" evidence="1">
    <location>
        <begin position="46"/>
        <end position="64"/>
    </location>
</feature>
<keyword evidence="3" id="KW-1185">Reference proteome</keyword>
<reference evidence="2 3" key="1">
    <citation type="submission" date="2023-04" db="EMBL/GenBank/DDBJ databases">
        <title>Ottowia paracancer sp. nov., isolated from human stomach.</title>
        <authorList>
            <person name="Song Y."/>
        </authorList>
    </citation>
    <scope>NUCLEOTIDE SEQUENCE [LARGE SCALE GENOMIC DNA]</scope>
    <source>
        <strain evidence="2 3">10c7w1</strain>
    </source>
</reference>
<dbReference type="Proteomes" id="UP001237156">
    <property type="component" value="Unassembled WGS sequence"/>
</dbReference>
<organism evidence="2 3">
    <name type="scientific">Ottowia cancrivicina</name>
    <dbReference type="NCBI Taxonomy" id="3040346"/>
    <lineage>
        <taxon>Bacteria</taxon>
        <taxon>Pseudomonadati</taxon>
        <taxon>Pseudomonadota</taxon>
        <taxon>Betaproteobacteria</taxon>
        <taxon>Burkholderiales</taxon>
        <taxon>Comamonadaceae</taxon>
        <taxon>Ottowia</taxon>
    </lineage>
</organism>
<name>A0AAW6RK60_9BURK</name>
<evidence type="ECO:0000256" key="1">
    <source>
        <dbReference type="SAM" id="Phobius"/>
    </source>
</evidence>
<comment type="caution">
    <text evidence="2">The sequence shown here is derived from an EMBL/GenBank/DDBJ whole genome shotgun (WGS) entry which is preliminary data.</text>
</comment>
<proteinExistence type="predicted"/>
<keyword evidence="1" id="KW-1133">Transmembrane helix</keyword>
<keyword evidence="1" id="KW-0472">Membrane</keyword>
<sequence>MTAPTLRAPRWWQWRARLRQWWQGRLTAADAVLLTQRNVYILPTRAGLMLALTLGVLLIASINYQLNLGYLFTFLLAGCAAAGVWVGHGTLRGLGLKLLPPQPVFAGQPAFLDVRLSSARAAPRHAIGLAVMGAGREDARWAWADVPARGEAALQTSFCPARRGLHAAPLLVVQTLFPLGAFRIWTVWKPAAQVLAWPAPEVNAPPLPVGEARAGAGQAASRERAPGEFDGVRPWQRGDTLRQVVWKKFAKSGELVSRDAQHLQRQQLWLDFARTGAPDAESRLSRLAAWVLAADARQLEYGLRLPGLEIEPDSGAAHKLRCLRALALC</sequence>
<evidence type="ECO:0000313" key="3">
    <source>
        <dbReference type="Proteomes" id="UP001237156"/>
    </source>
</evidence>
<dbReference type="EMBL" id="JARVII010000018">
    <property type="protein sequence ID" value="MDG9699875.1"/>
    <property type="molecule type" value="Genomic_DNA"/>
</dbReference>
<gene>
    <name evidence="2" type="ORF">QB898_09165</name>
</gene>
<dbReference type="RefSeq" id="WP_279524699.1">
    <property type="nucleotide sequence ID" value="NZ_JARVII010000018.1"/>
</dbReference>
<dbReference type="PANTHER" id="PTHR34351:SF1">
    <property type="entry name" value="SLR1927 PROTEIN"/>
    <property type="match status" value="1"/>
</dbReference>
<protein>
    <submittedName>
        <fullName evidence="2">DUF58 domain-containing protein</fullName>
    </submittedName>
</protein>
<feature type="transmembrane region" description="Helical" evidence="1">
    <location>
        <begin position="70"/>
        <end position="91"/>
    </location>
</feature>
<dbReference type="AlphaFoldDB" id="A0AAW6RK60"/>
<keyword evidence="1" id="KW-0812">Transmembrane</keyword>